<dbReference type="Proteomes" id="UP000324222">
    <property type="component" value="Unassembled WGS sequence"/>
</dbReference>
<evidence type="ECO:0000256" key="13">
    <source>
        <dbReference type="SAM" id="MobiDB-lite"/>
    </source>
</evidence>
<feature type="region of interest" description="Disordered" evidence="13">
    <location>
        <begin position="577"/>
        <end position="610"/>
    </location>
</feature>
<dbReference type="PROSITE" id="PS50157">
    <property type="entry name" value="ZINC_FINGER_C2H2_2"/>
    <property type="match status" value="16"/>
</dbReference>
<dbReference type="InterPro" id="IPR041084">
    <property type="entry name" value="Ncstrn_small"/>
</dbReference>
<feature type="domain" description="C2H2-type" evidence="14">
    <location>
        <begin position="701"/>
        <end position="728"/>
    </location>
</feature>
<dbReference type="FunFam" id="3.30.160.60:FF:000052">
    <property type="entry name" value="zinc finger protein 546 isoform X1"/>
    <property type="match status" value="1"/>
</dbReference>
<comment type="subcellular location">
    <subcellularLocation>
        <location evidence="2">Nucleus</location>
    </subcellularLocation>
</comment>
<evidence type="ECO:0000256" key="8">
    <source>
        <dbReference type="ARBA" id="ARBA00023015"/>
    </source>
</evidence>
<feature type="domain" description="C2H2-type" evidence="14">
    <location>
        <begin position="165"/>
        <end position="192"/>
    </location>
</feature>
<evidence type="ECO:0000256" key="7">
    <source>
        <dbReference type="ARBA" id="ARBA00022833"/>
    </source>
</evidence>
<feature type="domain" description="C2H2-type" evidence="14">
    <location>
        <begin position="740"/>
        <end position="767"/>
    </location>
</feature>
<proteinExistence type="inferred from homology"/>
<keyword evidence="8" id="KW-0805">Transcription regulation</keyword>
<feature type="domain" description="C2H2-type" evidence="14">
    <location>
        <begin position="466"/>
        <end position="493"/>
    </location>
</feature>
<feature type="region of interest" description="Disordered" evidence="13">
    <location>
        <begin position="85"/>
        <end position="122"/>
    </location>
</feature>
<dbReference type="Pfam" id="PF18266">
    <property type="entry name" value="Ncstrn_small"/>
    <property type="match status" value="1"/>
</dbReference>
<feature type="compositionally biased region" description="Polar residues" evidence="13">
    <location>
        <begin position="1437"/>
        <end position="1449"/>
    </location>
</feature>
<feature type="region of interest" description="Disordered" evidence="13">
    <location>
        <begin position="1218"/>
        <end position="1244"/>
    </location>
</feature>
<feature type="domain" description="C2H2-type" evidence="14">
    <location>
        <begin position="313"/>
        <end position="341"/>
    </location>
</feature>
<dbReference type="InterPro" id="IPR024072">
    <property type="entry name" value="DHFR-like_dom_sf"/>
</dbReference>
<feature type="domain" description="C2H2-type" evidence="14">
    <location>
        <begin position="522"/>
        <end position="550"/>
    </location>
</feature>
<dbReference type="SMART" id="SM00355">
    <property type="entry name" value="ZnF_C2H2"/>
    <property type="match status" value="18"/>
</dbReference>
<keyword evidence="10" id="KW-0804">Transcription</keyword>
<gene>
    <name evidence="15" type="primary">ZNF808_1</name>
    <name evidence="15" type="ORF">E2C01_017380</name>
</gene>
<keyword evidence="9" id="KW-0238">DNA-binding</keyword>
<dbReference type="Gene3D" id="3.30.160.60">
    <property type="entry name" value="Classic Zinc Finger"/>
    <property type="match status" value="12"/>
</dbReference>
<comment type="caution">
    <text evidence="15">The sequence shown here is derived from an EMBL/GenBank/DDBJ whole genome shotgun (WGS) entry which is preliminary data.</text>
</comment>
<evidence type="ECO:0000256" key="12">
    <source>
        <dbReference type="PROSITE-ProRule" id="PRU00042"/>
    </source>
</evidence>
<keyword evidence="7" id="KW-0862">Zinc</keyword>
<dbReference type="SUPFAM" id="SSF53597">
    <property type="entry name" value="Dihydrofolate reductase-like"/>
    <property type="match status" value="1"/>
</dbReference>
<feature type="region of interest" description="Disordered" evidence="13">
    <location>
        <begin position="1429"/>
        <end position="1453"/>
    </location>
</feature>
<organism evidence="15 16">
    <name type="scientific">Portunus trituberculatus</name>
    <name type="common">Swimming crab</name>
    <name type="synonym">Neptunus trituberculatus</name>
    <dbReference type="NCBI Taxonomy" id="210409"/>
    <lineage>
        <taxon>Eukaryota</taxon>
        <taxon>Metazoa</taxon>
        <taxon>Ecdysozoa</taxon>
        <taxon>Arthropoda</taxon>
        <taxon>Crustacea</taxon>
        <taxon>Multicrustacea</taxon>
        <taxon>Malacostraca</taxon>
        <taxon>Eumalacostraca</taxon>
        <taxon>Eucarida</taxon>
        <taxon>Decapoda</taxon>
        <taxon>Pleocyemata</taxon>
        <taxon>Brachyura</taxon>
        <taxon>Eubrachyura</taxon>
        <taxon>Portunoidea</taxon>
        <taxon>Portunidae</taxon>
        <taxon>Portuninae</taxon>
        <taxon>Portunus</taxon>
    </lineage>
</organism>
<dbReference type="SUPFAM" id="SSF57667">
    <property type="entry name" value="beta-beta-alpha zinc fingers"/>
    <property type="match status" value="10"/>
</dbReference>
<feature type="region of interest" description="Disordered" evidence="13">
    <location>
        <begin position="1468"/>
        <end position="1493"/>
    </location>
</feature>
<evidence type="ECO:0000256" key="3">
    <source>
        <dbReference type="ARBA" id="ARBA00006991"/>
    </source>
</evidence>
<feature type="domain" description="C2H2-type" evidence="14">
    <location>
        <begin position="673"/>
        <end position="700"/>
    </location>
</feature>
<feature type="compositionally biased region" description="Low complexity" evidence="13">
    <location>
        <begin position="90"/>
        <end position="115"/>
    </location>
</feature>
<feature type="compositionally biased region" description="Polar residues" evidence="13">
    <location>
        <begin position="1482"/>
        <end position="1493"/>
    </location>
</feature>
<dbReference type="FunFam" id="3.30.160.60:FF:000688">
    <property type="entry name" value="zinc finger protein 197 isoform X1"/>
    <property type="match status" value="1"/>
</dbReference>
<dbReference type="GO" id="GO:0003677">
    <property type="term" value="F:DNA binding"/>
    <property type="evidence" value="ECO:0007669"/>
    <property type="project" value="UniProtKB-KW"/>
</dbReference>
<feature type="domain" description="C2H2-type" evidence="14">
    <location>
        <begin position="277"/>
        <end position="304"/>
    </location>
</feature>
<evidence type="ECO:0000256" key="2">
    <source>
        <dbReference type="ARBA" id="ARBA00004123"/>
    </source>
</evidence>
<name>A0A5B7DTB0_PORTR</name>
<comment type="similarity">
    <text evidence="3">Belongs to the krueppel C2H2-type zinc-finger protein family.</text>
</comment>
<feature type="domain" description="C2H2-type" evidence="14">
    <location>
        <begin position="551"/>
        <end position="573"/>
    </location>
</feature>
<evidence type="ECO:0000256" key="5">
    <source>
        <dbReference type="ARBA" id="ARBA00022737"/>
    </source>
</evidence>
<feature type="domain" description="C2H2-type" evidence="14">
    <location>
        <begin position="768"/>
        <end position="795"/>
    </location>
</feature>
<sequence length="1493" mass="167161">MSGDSEAHIVFLLTGRPRKHWPPPLVKLEPDAPQQQEQPHILGSTIDMESDHMDPTDFTQAEKHNLLITFQQPETGEMVITMLPPPPPSSAANPTTAFTTSTSTTTTSVTTPTSTQPHQQQLLDDHSVPDEIVPEGHRCDQCGEVIQFKRDYIRHLRQKHDLRPYECDQCGKTCTSNSALEAHHRVHGLERPHRCDYCGKGFLDPSHLKTHVLTHTGERPHRCHHCFKAFAQASQLKKHLALHQDGHQYRCSICGRTFAHRDTLYTHVKTHTSSRPFICDICSLGFVTSSGLNRHRKVHKRSSESLGGLEDEFKCTVCQANFTYKRTLTKHMTAVHGDGPPIKEEEADTKPFQGEVSLVEQLQEQLNEGYAPKTSELYDEPKQSETLESKFPTNPFKCGICEESFTDVDVLCDHYTNSHTGDQEVYCDVCSVGCASEQQLEQHKRLHLFEEQQSIIHTIPTDEFPFVCAMCGKSFRKHQEFKRHHRGHTQEKNYKCDLCDAGFPLKSALDKHVLVHTGERPFKCDICLKSFRQSAALVRHKLWTHRLKNQNKCELCGKTFFTPTLLTYHLDSHGDAGQSAKSRMAELAEDEEQQLLEQPGEAGEEEGRSEGKEGVKSWKCDICKKAFATKLTLIRHSHVHLREALRPGPGLALIPEEGEEGEMTGASTLPSVLKCDDCGIDFAHKSHYVRHKLLHSGTPLLKCGLCNKLFVHKSDIIRHKQYHNTTMDIEAETTAETQLYMCDICGRVFDKKKYLYTHQNVHSRQRNFPCNYCGKQLASRLALKNHYLIHTGEMPYKYVVQPLITDGRAVRMGLRVNIIVAVSENYGIGKGGELPWKLRGVTLVKFVVGLCLFIAVTDFTNGDRVKHKIYQDIQGDMACFKRFNGTHEIGCTSKFYGNLGVVHVVASSEDLTWVFEHGPHQPYVLALYPEFMTVEVLQQADHSGKVSGIILMVEEDFDPATSLYSGFSGETPCPNEGLGMYTPSLNPEYAGYCQNKPWNTNGTSLLYMNWDFPIFLIDNQTSINHIIDCYKNFNEPDADGTARSWPLCYSELKSNMFGTTNTEVCMRRRYLAPKLQPVNFCDPLSDFNIWGTLKPMNSSDVVPEKSVIIVATRMDATSMFDNISPGANSAVSGLVSSSSCAFHSLLTIEAMELPSNRVNSINKRKAADNDGDIFALPRRARQRERTVENLTPKETADTELFDLPARTQRARRLLSNQDSSLIPPTLPSPIQETPDIAPTPTPESKTIVTTVKEGLSSSKFIDREETDIVKDTDNTGELTMSRTLVIVKPMVKVQPIVLQTPSVKSEDSRHFDEVDDDVQDLLESHAEPLSNDELIELARQEAEKEGDKEEEPVCGLKIKTLKECLGGIEKALKTLKECNPNPARSSKVAHDEEKSVKIYQEIYDEKTRKNKQSSIYSFFKPVRQAIPVAPADPPTAGPSTSVADGSTAGSSSISSFFKPVKCANPATAGPSTYASDSADDNVLSSSAHSAEDE</sequence>
<feature type="domain" description="C2H2-type" evidence="14">
    <location>
        <begin position="221"/>
        <end position="248"/>
    </location>
</feature>
<evidence type="ECO:0000259" key="14">
    <source>
        <dbReference type="PROSITE" id="PS50157"/>
    </source>
</evidence>
<dbReference type="GO" id="GO:0005634">
    <property type="term" value="C:nucleus"/>
    <property type="evidence" value="ECO:0007669"/>
    <property type="project" value="UniProtKB-SubCell"/>
</dbReference>
<dbReference type="OrthoDB" id="552194at2759"/>
<keyword evidence="11" id="KW-0539">Nucleus</keyword>
<feature type="domain" description="C2H2-type" evidence="14">
    <location>
        <begin position="618"/>
        <end position="645"/>
    </location>
</feature>
<evidence type="ECO:0000313" key="15">
    <source>
        <dbReference type="EMBL" id="MPC24299.1"/>
    </source>
</evidence>
<dbReference type="PANTHER" id="PTHR24379">
    <property type="entry name" value="KRAB AND ZINC FINGER DOMAIN-CONTAINING"/>
    <property type="match status" value="1"/>
</dbReference>
<evidence type="ECO:0000256" key="10">
    <source>
        <dbReference type="ARBA" id="ARBA00023163"/>
    </source>
</evidence>
<accession>A0A5B7DTB0</accession>
<comment type="function">
    <text evidence="1">May be involved in transcriptional regulation.</text>
</comment>
<evidence type="ECO:0000313" key="16">
    <source>
        <dbReference type="Proteomes" id="UP000324222"/>
    </source>
</evidence>
<evidence type="ECO:0000256" key="1">
    <source>
        <dbReference type="ARBA" id="ARBA00003767"/>
    </source>
</evidence>
<keyword evidence="16" id="KW-1185">Reference proteome</keyword>
<feature type="domain" description="C2H2-type" evidence="14">
    <location>
        <begin position="249"/>
        <end position="276"/>
    </location>
</feature>
<dbReference type="FunFam" id="3.30.160.60:FF:001049">
    <property type="entry name" value="zinc finger protein 319"/>
    <property type="match status" value="1"/>
</dbReference>
<feature type="domain" description="C2H2-type" evidence="14">
    <location>
        <begin position="193"/>
        <end position="220"/>
    </location>
</feature>
<dbReference type="GO" id="GO:0008270">
    <property type="term" value="F:zinc ion binding"/>
    <property type="evidence" value="ECO:0007669"/>
    <property type="project" value="UniProtKB-KW"/>
</dbReference>
<evidence type="ECO:0000256" key="11">
    <source>
        <dbReference type="ARBA" id="ARBA00023242"/>
    </source>
</evidence>
<dbReference type="InterPro" id="IPR036236">
    <property type="entry name" value="Znf_C2H2_sf"/>
</dbReference>
<evidence type="ECO:0000256" key="6">
    <source>
        <dbReference type="ARBA" id="ARBA00022771"/>
    </source>
</evidence>
<dbReference type="FunFam" id="3.30.160.60:FF:000226">
    <property type="entry name" value="Zinc finger protein 236 variant"/>
    <property type="match status" value="1"/>
</dbReference>
<keyword evidence="4" id="KW-0479">Metal-binding</keyword>
<dbReference type="Pfam" id="PF12874">
    <property type="entry name" value="zf-met"/>
    <property type="match status" value="1"/>
</dbReference>
<dbReference type="Pfam" id="PF05450">
    <property type="entry name" value="Nicastrin"/>
    <property type="match status" value="1"/>
</dbReference>
<dbReference type="InterPro" id="IPR013087">
    <property type="entry name" value="Znf_C2H2_type"/>
</dbReference>
<dbReference type="Pfam" id="PF00096">
    <property type="entry name" value="zf-C2H2"/>
    <property type="match status" value="10"/>
</dbReference>
<keyword evidence="5" id="KW-0677">Repeat</keyword>
<dbReference type="PANTHER" id="PTHR24379:SF121">
    <property type="entry name" value="C2H2-TYPE DOMAIN-CONTAINING PROTEIN"/>
    <property type="match status" value="1"/>
</dbReference>
<keyword evidence="6 12" id="KW-0863">Zinc-finger</keyword>
<dbReference type="PROSITE" id="PS00028">
    <property type="entry name" value="ZINC_FINGER_C2H2_1"/>
    <property type="match status" value="17"/>
</dbReference>
<evidence type="ECO:0000256" key="9">
    <source>
        <dbReference type="ARBA" id="ARBA00023125"/>
    </source>
</evidence>
<feature type="domain" description="C2H2-type" evidence="14">
    <location>
        <begin position="396"/>
        <end position="424"/>
    </location>
</feature>
<reference evidence="15 16" key="1">
    <citation type="submission" date="2019-05" db="EMBL/GenBank/DDBJ databases">
        <title>Another draft genome of Portunus trituberculatus and its Hox gene families provides insights of decapod evolution.</title>
        <authorList>
            <person name="Jeong J.-H."/>
            <person name="Song I."/>
            <person name="Kim S."/>
            <person name="Choi T."/>
            <person name="Kim D."/>
            <person name="Ryu S."/>
            <person name="Kim W."/>
        </authorList>
    </citation>
    <scope>NUCLEOTIDE SEQUENCE [LARGE SCALE GENOMIC DNA]</scope>
    <source>
        <tissue evidence="15">Muscle</tissue>
    </source>
</reference>
<dbReference type="EMBL" id="VSRR010001313">
    <property type="protein sequence ID" value="MPC24299.1"/>
    <property type="molecule type" value="Genomic_DNA"/>
</dbReference>
<feature type="domain" description="C2H2-type" evidence="14">
    <location>
        <begin position="494"/>
        <end position="521"/>
    </location>
</feature>
<evidence type="ECO:0000256" key="4">
    <source>
        <dbReference type="ARBA" id="ARBA00022723"/>
    </source>
</evidence>
<protein>
    <submittedName>
        <fullName evidence="15">Zinc finger protein 808</fullName>
    </submittedName>
</protein>